<evidence type="ECO:0000313" key="3">
    <source>
        <dbReference type="Proteomes" id="UP000003465"/>
    </source>
</evidence>
<dbReference type="AlphaFoldDB" id="A0A656GLB5"/>
<protein>
    <submittedName>
        <fullName evidence="2">Uncharacterized protein</fullName>
    </submittedName>
</protein>
<feature type="region of interest" description="Disordered" evidence="1">
    <location>
        <begin position="26"/>
        <end position="65"/>
    </location>
</feature>
<organism evidence="2 3">
    <name type="scientific">Pseudomonas amygdali pv. mori str. 301020</name>
    <dbReference type="NCBI Taxonomy" id="629261"/>
    <lineage>
        <taxon>Bacteria</taxon>
        <taxon>Pseudomonadati</taxon>
        <taxon>Pseudomonadota</taxon>
        <taxon>Gammaproteobacteria</taxon>
        <taxon>Pseudomonadales</taxon>
        <taxon>Pseudomonadaceae</taxon>
        <taxon>Pseudomonas</taxon>
        <taxon>Pseudomonas amygdali</taxon>
    </lineage>
</organism>
<dbReference type="Proteomes" id="UP000003465">
    <property type="component" value="Unassembled WGS sequence"/>
</dbReference>
<feature type="compositionally biased region" description="Polar residues" evidence="1">
    <location>
        <begin position="28"/>
        <end position="46"/>
    </location>
</feature>
<feature type="non-terminal residue" evidence="2">
    <location>
        <position position="65"/>
    </location>
</feature>
<evidence type="ECO:0000256" key="1">
    <source>
        <dbReference type="SAM" id="MobiDB-lite"/>
    </source>
</evidence>
<proteinExistence type="predicted"/>
<sequence length="65" mass="6906">ALFLTRFNIGSDQADGVSRYSAMDAASPHTSLAANQSVQTGATYRQRNGEHGQRGTYRTDDDGGG</sequence>
<dbReference type="EMBL" id="AEAG01002241">
    <property type="protein sequence ID" value="EGH26384.1"/>
    <property type="molecule type" value="Genomic_DNA"/>
</dbReference>
<feature type="non-terminal residue" evidence="2">
    <location>
        <position position="1"/>
    </location>
</feature>
<reference evidence="2 3" key="1">
    <citation type="journal article" date="2011" name="PLoS Pathog.">
        <title>Dynamic evolution of pathogenicity revealed by sequencing and comparative genomics of 19 Pseudomonas syringae isolates.</title>
        <authorList>
            <person name="Baltrus D.A."/>
            <person name="Nishimura M.T."/>
            <person name="Romanchuk A."/>
            <person name="Chang J.H."/>
            <person name="Mukhtar M.S."/>
            <person name="Cherkis K."/>
            <person name="Roach J."/>
            <person name="Grant S.R."/>
            <person name="Jones C.D."/>
            <person name="Dangl J.L."/>
        </authorList>
    </citation>
    <scope>NUCLEOTIDE SEQUENCE [LARGE SCALE GENOMIC DNA]</scope>
    <source>
        <strain evidence="2 3">301020</strain>
    </source>
</reference>
<name>A0A656GLB5_PSEA0</name>
<gene>
    <name evidence="2" type="ORF">PSYMO_35051</name>
</gene>
<comment type="caution">
    <text evidence="2">The sequence shown here is derived from an EMBL/GenBank/DDBJ whole genome shotgun (WGS) entry which is preliminary data.</text>
</comment>
<evidence type="ECO:0000313" key="2">
    <source>
        <dbReference type="EMBL" id="EGH26384.1"/>
    </source>
</evidence>
<accession>A0A656GLB5</accession>
<feature type="compositionally biased region" description="Basic and acidic residues" evidence="1">
    <location>
        <begin position="47"/>
        <end position="65"/>
    </location>
</feature>